<keyword evidence="4 5" id="KW-0808">Transferase</keyword>
<dbReference type="GO" id="GO:0004144">
    <property type="term" value="F:diacylglycerol O-acyltransferase activity"/>
    <property type="evidence" value="ECO:0007669"/>
    <property type="project" value="InterPro"/>
</dbReference>
<dbReference type="GO" id="GO:0045017">
    <property type="term" value="P:glycerolipid biosynthetic process"/>
    <property type="evidence" value="ECO:0007669"/>
    <property type="project" value="InterPro"/>
</dbReference>
<dbReference type="GO" id="GO:0016758">
    <property type="term" value="F:hexosyltransferase activity"/>
    <property type="evidence" value="ECO:0007669"/>
    <property type="project" value="InterPro"/>
</dbReference>
<evidence type="ECO:0000313" key="5">
    <source>
        <dbReference type="EMBL" id="SDC29837.1"/>
    </source>
</evidence>
<reference evidence="5 6" key="1">
    <citation type="submission" date="2016-10" db="EMBL/GenBank/DDBJ databases">
        <authorList>
            <person name="de Groot N.N."/>
        </authorList>
    </citation>
    <scope>NUCLEOTIDE SEQUENCE [LARGE SCALE GENOMIC DNA]</scope>
    <source>
        <strain evidence="5 6">CGMCC 4.5506</strain>
    </source>
</reference>
<dbReference type="InterPro" id="IPR007235">
    <property type="entry name" value="Glyco_trans_28_C"/>
</dbReference>
<dbReference type="AlphaFoldDB" id="A0A1G6KFY6"/>
<comment type="subcellular location">
    <subcellularLocation>
        <location evidence="1">Membrane</location>
    </subcellularLocation>
</comment>
<dbReference type="GO" id="GO:0009247">
    <property type="term" value="P:glycolipid biosynthetic process"/>
    <property type="evidence" value="ECO:0007669"/>
    <property type="project" value="InterPro"/>
</dbReference>
<dbReference type="InterPro" id="IPR009721">
    <property type="entry name" value="O-acyltransferase_WSD1_C"/>
</dbReference>
<evidence type="ECO:0000256" key="3">
    <source>
        <dbReference type="ARBA" id="ARBA00022676"/>
    </source>
</evidence>
<keyword evidence="3" id="KW-0328">Glycosyltransferase</keyword>
<accession>A0A1G6KFY6</accession>
<dbReference type="SUPFAM" id="SSF53756">
    <property type="entry name" value="UDP-Glycosyltransferase/glycogen phosphorylase"/>
    <property type="match status" value="1"/>
</dbReference>
<dbReference type="RefSeq" id="WP_143021327.1">
    <property type="nucleotide sequence ID" value="NZ_CP016353.1"/>
</dbReference>
<protein>
    <submittedName>
        <fullName evidence="5">UDP-N-acetylglucosamine:LPS N-acetylglucosamine transferase</fullName>
    </submittedName>
</protein>
<dbReference type="EMBL" id="FMZE01000001">
    <property type="protein sequence ID" value="SDC29837.1"/>
    <property type="molecule type" value="Genomic_DNA"/>
</dbReference>
<proteinExistence type="inferred from homology"/>
<keyword evidence="6" id="KW-1185">Reference proteome</keyword>
<evidence type="ECO:0000313" key="6">
    <source>
        <dbReference type="Proteomes" id="UP000199494"/>
    </source>
</evidence>
<sequence length="817" mass="86300">MSELPRWRRTWQAWGKTGVIADQRVVMTTTGSGEPRRPERLLIVSADMGEGHNATGRALREAAERLWPGIEVHWVDVLETMGTATGPAFRRIYKTCVEKLPWLYDFFYSSMWHHRWFATAAKRVIGAWSGRGLAPSIDRVRPDLVLSTYPMGSTGLQWLRRQRGLSVPTAAWISDFAPHPSWVHDGVDLNLVMHEVAVAPARDSVPGAEVRVSAPPVAGAFRPADRAAARASAGLGGARRVAVVSCGSLGFGRGDDTVRELLAGDPGLTVVVVTGRNERLKTVLTNAFAGDARVRVLGWVDDMSRLMAAADVIVTNAGGATALEALACGRAVLLHNPIAGHGRTNANLMAEAGLAIICTRAGELADALRPERAGELTALEAAAGGHAGRLRLSEGLMMLAEVPAKAHDRRLPAADALFLHAGTPKAPQYVGTVLVFSRGPRLTTRHVTGMISAVPGVGGTLTGTGLLRGARWSGRRLTDPATLVDEISTGDLTQAADEFFSSPLRGGKLGAARLVTGLPGGRRAVLVALHHALGDGMTVLQALLSDTDTSAGLTWATRPVTAVGGSGFRPEPRKLAGGLWRLATAGGAPESPLDGALADAERRHALLRLPGRQVRAKARALEVSAAELLTAVFAESLHEVFGLPEHARFRLMVPWSLRGTGSLRTAGNHTGAVSIDLPVGPMELPERAALVAATMRERIEAGVPEAAHGVVRLLGALPPPLRPMAARGVYRGTWFNAIGTVMPGPRRKVTWHGAVLTEAYPVLAVAPGTGLAWGAMTWGDGITLCFTAPAGLGPLAERIAKHTDAVFTEPAGDTGRP</sequence>
<dbReference type="OrthoDB" id="9810950at2"/>
<dbReference type="Pfam" id="PF04101">
    <property type="entry name" value="Glyco_tran_28_C"/>
    <property type="match status" value="1"/>
</dbReference>
<dbReference type="PANTHER" id="PTHR43025">
    <property type="entry name" value="MONOGALACTOSYLDIACYLGLYCEROL SYNTHASE"/>
    <property type="match status" value="1"/>
</dbReference>
<dbReference type="Pfam" id="PF03007">
    <property type="entry name" value="WS_DGAT_cat"/>
    <property type="match status" value="1"/>
</dbReference>
<dbReference type="Proteomes" id="UP000199494">
    <property type="component" value="Unassembled WGS sequence"/>
</dbReference>
<dbReference type="Pfam" id="PF06974">
    <property type="entry name" value="WS_DGAT_C"/>
    <property type="match status" value="1"/>
</dbReference>
<dbReference type="InterPro" id="IPR004255">
    <property type="entry name" value="O-acyltransferase_WSD1_N"/>
</dbReference>
<dbReference type="InterPro" id="IPR009695">
    <property type="entry name" value="Diacylglyc_glucosyltr_N"/>
</dbReference>
<dbReference type="STRING" id="530584.SAMN05421630_1011198"/>
<dbReference type="Pfam" id="PF06925">
    <property type="entry name" value="MGDG_synth"/>
    <property type="match status" value="1"/>
</dbReference>
<organism evidence="5 6">
    <name type="scientific">Prauserella marina</name>
    <dbReference type="NCBI Taxonomy" id="530584"/>
    <lineage>
        <taxon>Bacteria</taxon>
        <taxon>Bacillati</taxon>
        <taxon>Actinomycetota</taxon>
        <taxon>Actinomycetes</taxon>
        <taxon>Pseudonocardiales</taxon>
        <taxon>Pseudonocardiaceae</taxon>
        <taxon>Prauserella</taxon>
    </lineage>
</organism>
<dbReference type="InterPro" id="IPR050519">
    <property type="entry name" value="Glycosyltransf_28_UgtP"/>
</dbReference>
<evidence type="ECO:0000256" key="4">
    <source>
        <dbReference type="ARBA" id="ARBA00022679"/>
    </source>
</evidence>
<evidence type="ECO:0000256" key="2">
    <source>
        <dbReference type="ARBA" id="ARBA00006962"/>
    </source>
</evidence>
<dbReference type="SUPFAM" id="SSF52777">
    <property type="entry name" value="CoA-dependent acyltransferases"/>
    <property type="match status" value="1"/>
</dbReference>
<dbReference type="Gene3D" id="3.40.50.2000">
    <property type="entry name" value="Glycogen Phosphorylase B"/>
    <property type="match status" value="1"/>
</dbReference>
<comment type="similarity">
    <text evidence="2">Belongs to the glycosyltransferase 28 family.</text>
</comment>
<name>A0A1G6KFY6_9PSEU</name>
<dbReference type="PANTHER" id="PTHR43025:SF3">
    <property type="entry name" value="MONOGALACTOSYLDIACYLGLYCEROL SYNTHASE 1, CHLOROPLASTIC"/>
    <property type="match status" value="1"/>
</dbReference>
<dbReference type="GO" id="GO:0016020">
    <property type="term" value="C:membrane"/>
    <property type="evidence" value="ECO:0007669"/>
    <property type="project" value="UniProtKB-SubCell"/>
</dbReference>
<evidence type="ECO:0000256" key="1">
    <source>
        <dbReference type="ARBA" id="ARBA00004370"/>
    </source>
</evidence>
<gene>
    <name evidence="5" type="ORF">SAMN05421630_1011198</name>
</gene>